<feature type="compositionally biased region" description="Basic and acidic residues" evidence="12">
    <location>
        <begin position="407"/>
        <end position="416"/>
    </location>
</feature>
<feature type="compositionally biased region" description="Pro residues" evidence="12">
    <location>
        <begin position="446"/>
        <end position="455"/>
    </location>
</feature>
<feature type="compositionally biased region" description="Basic residues" evidence="12">
    <location>
        <begin position="524"/>
        <end position="536"/>
    </location>
</feature>
<keyword evidence="4" id="KW-0677">Repeat</keyword>
<dbReference type="GO" id="GO:0008270">
    <property type="term" value="F:zinc ion binding"/>
    <property type="evidence" value="ECO:0007669"/>
    <property type="project" value="UniProtKB-KW"/>
</dbReference>
<evidence type="ECO:0000256" key="5">
    <source>
        <dbReference type="ARBA" id="ARBA00022771"/>
    </source>
</evidence>
<feature type="compositionally biased region" description="Low complexity" evidence="12">
    <location>
        <begin position="656"/>
        <end position="673"/>
    </location>
</feature>
<feature type="region of interest" description="Disordered" evidence="12">
    <location>
        <begin position="175"/>
        <end position="287"/>
    </location>
</feature>
<dbReference type="GO" id="GO:0000981">
    <property type="term" value="F:DNA-binding transcription factor activity, RNA polymerase II-specific"/>
    <property type="evidence" value="ECO:0000318"/>
    <property type="project" value="GO_Central"/>
</dbReference>
<keyword evidence="9" id="KW-0804">Transcription</keyword>
<dbReference type="FunFam" id="3.30.160.60:FF:000624">
    <property type="entry name" value="zinc finger protein 697"/>
    <property type="match status" value="1"/>
</dbReference>
<feature type="region of interest" description="Disordered" evidence="12">
    <location>
        <begin position="70"/>
        <end position="101"/>
    </location>
</feature>
<dbReference type="InterPro" id="IPR036236">
    <property type="entry name" value="Znf_C2H2_sf"/>
</dbReference>
<dbReference type="Ensembl" id="ENSOANT00000057602.1">
    <property type="protein sequence ID" value="ENSOANP00000037439.1"/>
    <property type="gene ID" value="ENSOANG00000036181.1"/>
</dbReference>
<keyword evidence="7" id="KW-0805">Transcription regulation</keyword>
<feature type="compositionally biased region" description="Basic residues" evidence="12">
    <location>
        <begin position="366"/>
        <end position="380"/>
    </location>
</feature>
<feature type="region of interest" description="Disordered" evidence="12">
    <location>
        <begin position="366"/>
        <end position="673"/>
    </location>
</feature>
<evidence type="ECO:0000256" key="7">
    <source>
        <dbReference type="ARBA" id="ARBA00023015"/>
    </source>
</evidence>
<dbReference type="FunFam" id="3.30.160.60:FF:000358">
    <property type="entry name" value="zinc finger protein 24"/>
    <property type="match status" value="1"/>
</dbReference>
<keyword evidence="15" id="KW-1185">Reference proteome</keyword>
<organism evidence="14 15">
    <name type="scientific">Ornithorhynchus anatinus</name>
    <name type="common">Duckbill platypus</name>
    <dbReference type="NCBI Taxonomy" id="9258"/>
    <lineage>
        <taxon>Eukaryota</taxon>
        <taxon>Metazoa</taxon>
        <taxon>Chordata</taxon>
        <taxon>Craniata</taxon>
        <taxon>Vertebrata</taxon>
        <taxon>Euteleostomi</taxon>
        <taxon>Mammalia</taxon>
        <taxon>Monotremata</taxon>
        <taxon>Ornithorhynchidae</taxon>
        <taxon>Ornithorhynchus</taxon>
    </lineage>
</organism>
<dbReference type="FunFam" id="3.30.160.60:FF:000710">
    <property type="entry name" value="Zinc finger protein 768"/>
    <property type="match status" value="1"/>
</dbReference>
<feature type="domain" description="C2H2-type" evidence="13">
    <location>
        <begin position="515"/>
        <end position="542"/>
    </location>
</feature>
<reference evidence="14" key="2">
    <citation type="submission" date="2025-09" db="UniProtKB">
        <authorList>
            <consortium name="Ensembl"/>
        </authorList>
    </citation>
    <scope>IDENTIFICATION</scope>
    <source>
        <strain evidence="14">Glennie</strain>
    </source>
</reference>
<keyword evidence="8" id="KW-0238">DNA-binding</keyword>
<evidence type="ECO:0000256" key="10">
    <source>
        <dbReference type="ARBA" id="ARBA00023242"/>
    </source>
</evidence>
<evidence type="ECO:0000256" key="4">
    <source>
        <dbReference type="ARBA" id="ARBA00022737"/>
    </source>
</evidence>
<dbReference type="OMA" id="RFPAPND"/>
<evidence type="ECO:0000256" key="9">
    <source>
        <dbReference type="ARBA" id="ARBA00023163"/>
    </source>
</evidence>
<comment type="similarity">
    <text evidence="2">Belongs to the krueppel C2H2-type zinc-finger protein family.</text>
</comment>
<feature type="domain" description="C2H2-type" evidence="13">
    <location>
        <begin position="353"/>
        <end position="380"/>
    </location>
</feature>
<accession>A0A6I8N8S7</accession>
<feature type="domain" description="C2H2-type" evidence="13">
    <location>
        <begin position="325"/>
        <end position="352"/>
    </location>
</feature>
<feature type="compositionally biased region" description="Gly residues" evidence="12">
    <location>
        <begin position="419"/>
        <end position="429"/>
    </location>
</feature>
<dbReference type="Proteomes" id="UP000002279">
    <property type="component" value="Unplaced"/>
</dbReference>
<evidence type="ECO:0000256" key="1">
    <source>
        <dbReference type="ARBA" id="ARBA00004123"/>
    </source>
</evidence>
<dbReference type="PANTHER" id="PTHR23235">
    <property type="entry name" value="KRUEPPEL-LIKE TRANSCRIPTION FACTOR"/>
    <property type="match status" value="1"/>
</dbReference>
<dbReference type="InParanoid" id="A0A6I8N8S7"/>
<dbReference type="Pfam" id="PF00096">
    <property type="entry name" value="zf-C2H2"/>
    <property type="match status" value="6"/>
</dbReference>
<dbReference type="PROSITE" id="PS00028">
    <property type="entry name" value="ZINC_FINGER_C2H2_1"/>
    <property type="match status" value="6"/>
</dbReference>
<dbReference type="GO" id="GO:0005634">
    <property type="term" value="C:nucleus"/>
    <property type="evidence" value="ECO:0000318"/>
    <property type="project" value="GO_Central"/>
</dbReference>
<dbReference type="InterPro" id="IPR013087">
    <property type="entry name" value="Znf_C2H2_type"/>
</dbReference>
<keyword evidence="5 11" id="KW-0863">Zinc-finger</keyword>
<dbReference type="FunFam" id="3.30.160.60:FF:002343">
    <property type="entry name" value="Zinc finger protein 33A"/>
    <property type="match status" value="1"/>
</dbReference>
<feature type="domain" description="C2H2-type" evidence="13">
    <location>
        <begin position="487"/>
        <end position="514"/>
    </location>
</feature>
<feature type="domain" description="C2H2-type" evidence="13">
    <location>
        <begin position="297"/>
        <end position="324"/>
    </location>
</feature>
<feature type="compositionally biased region" description="Low complexity" evidence="12">
    <location>
        <begin position="430"/>
        <end position="445"/>
    </location>
</feature>
<evidence type="ECO:0000256" key="6">
    <source>
        <dbReference type="ARBA" id="ARBA00022833"/>
    </source>
</evidence>
<evidence type="ECO:0000256" key="3">
    <source>
        <dbReference type="ARBA" id="ARBA00022723"/>
    </source>
</evidence>
<dbReference type="PANTHER" id="PTHR23235:SF152">
    <property type="entry name" value="SI:DKEY-210J14.3"/>
    <property type="match status" value="1"/>
</dbReference>
<dbReference type="GO" id="GO:0006357">
    <property type="term" value="P:regulation of transcription by RNA polymerase II"/>
    <property type="evidence" value="ECO:0000318"/>
    <property type="project" value="GO_Central"/>
</dbReference>
<feature type="compositionally biased region" description="Pro residues" evidence="12">
    <location>
        <begin position="622"/>
        <end position="635"/>
    </location>
</feature>
<keyword evidence="10" id="KW-0539">Nucleus</keyword>
<dbReference type="FunFam" id="3.30.160.60:FF:000979">
    <property type="entry name" value="Zinc finger protein 775"/>
    <property type="match status" value="1"/>
</dbReference>
<name>A0A6I8N8S7_ORNAN</name>
<dbReference type="GO" id="GO:0000978">
    <property type="term" value="F:RNA polymerase II cis-regulatory region sequence-specific DNA binding"/>
    <property type="evidence" value="ECO:0000318"/>
    <property type="project" value="GO_Central"/>
</dbReference>
<evidence type="ECO:0000256" key="8">
    <source>
        <dbReference type="ARBA" id="ARBA00023125"/>
    </source>
</evidence>
<feature type="region of interest" description="Disordered" evidence="12">
    <location>
        <begin position="685"/>
        <end position="788"/>
    </location>
</feature>
<dbReference type="AlphaFoldDB" id="A0A6I8N8S7"/>
<dbReference type="PROSITE" id="PS50157">
    <property type="entry name" value="ZINC_FINGER_C2H2_2"/>
    <property type="match status" value="6"/>
</dbReference>
<proteinExistence type="inferred from homology"/>
<feature type="domain" description="C2H2-type" evidence="13">
    <location>
        <begin position="381"/>
        <end position="408"/>
    </location>
</feature>
<evidence type="ECO:0000256" key="11">
    <source>
        <dbReference type="PROSITE-ProRule" id="PRU00042"/>
    </source>
</evidence>
<dbReference type="Bgee" id="ENSOANG00000036181">
    <property type="expression patterns" value="Expressed in liver and 7 other cell types or tissues"/>
</dbReference>
<protein>
    <recommendedName>
        <fullName evidence="13">C2H2-type domain-containing protein</fullName>
    </recommendedName>
</protein>
<sequence>MVLIERLQCAERYTKRLGRYDTAEGADRFPAPNDPSFLVDHHFLCQLGEVDRRGRFPHVRISLGVGGGKNLGKAPRIPAHSPESSSPGKGSERSSDPASWPRSPAIRSYLSSAYCVQSAVLKRLGEYHLKVNRYIPCPGRDPAEMDSSPLTFLSRRKIMRGFFSGVDSETFAAARRRELPSDPARGAGEESEVMNQEAPKAPGSCPGAGPASVKREKQAERFPEPRRMPPEKDKENIFRRAERRPGPHPPPRPAAGRPGPAGGGPEAEAERAGARRARAAPSPAPLGPQLPVAAGHFVCPECGKRFSWWSSLNIHRRTHTGEKPYKCAKCGKSFSQKPNLVRHQRHHTGERPFRCAECERRFSQKQHLLKHQKTHSRQKPHPCPECQRSFRHPAALRAHQRAHGRDRRPPRPDRAGSRSGTGGRAGAPGTGRAPPGPRAGAAGPARPGPGPPPAPGASSSAASAARASPGGRRSASTGASTRASGPYPCPECGRRFSQKPNLTRHLRNHTGERPHACADCGRGFRQKQHLLKHQRTHGGEGPRARPRRGQGRPAAAPLRARRRAHERLPGGAEPRGGPAPEGGGRGGPVPPGWGPGPARPAEPGLRPRAVWAEPQAGVPGPFRRPPGPPPAPPARRPGARRSGARAGAPGRPPSRAPARGAGPDGGRAPVHLQRVRQELLLVVGAHHPPAHPHGRAALPLPRLRPALQPEAQPGAAPAQPHGRAALPLPRLRQGLQPEAAPAQAPARPRGRGPGRRSPVGREEGGAVGTRGGRGRGPRGRPGAAGRRG</sequence>
<keyword evidence="3" id="KW-0479">Metal-binding</keyword>
<feature type="compositionally biased region" description="Low complexity" evidence="12">
    <location>
        <begin position="456"/>
        <end position="486"/>
    </location>
</feature>
<evidence type="ECO:0000313" key="15">
    <source>
        <dbReference type="Proteomes" id="UP000002279"/>
    </source>
</evidence>
<dbReference type="FunFam" id="3.30.160.60:FF:000322">
    <property type="entry name" value="GDNF-inducible zinc finger protein 1"/>
    <property type="match status" value="1"/>
</dbReference>
<dbReference type="SUPFAM" id="SSF57667">
    <property type="entry name" value="beta-beta-alpha zinc fingers"/>
    <property type="match status" value="3"/>
</dbReference>
<evidence type="ECO:0000256" key="12">
    <source>
        <dbReference type="SAM" id="MobiDB-lite"/>
    </source>
</evidence>
<feature type="compositionally biased region" description="Low complexity" evidence="12">
    <location>
        <begin position="695"/>
        <end position="747"/>
    </location>
</feature>
<keyword evidence="6" id="KW-0862">Zinc</keyword>
<dbReference type="GeneTree" id="ENSGT00940000154715"/>
<evidence type="ECO:0000256" key="2">
    <source>
        <dbReference type="ARBA" id="ARBA00006991"/>
    </source>
</evidence>
<comment type="subcellular location">
    <subcellularLocation>
        <location evidence="1">Nucleus</location>
    </subcellularLocation>
</comment>
<feature type="compositionally biased region" description="Basic and acidic residues" evidence="12">
    <location>
        <begin position="213"/>
        <end position="245"/>
    </location>
</feature>
<feature type="compositionally biased region" description="Low complexity" evidence="12">
    <location>
        <begin position="569"/>
        <end position="578"/>
    </location>
</feature>
<dbReference type="SMART" id="SM00355">
    <property type="entry name" value="ZnF_C2H2"/>
    <property type="match status" value="6"/>
</dbReference>
<feature type="compositionally biased region" description="Pro residues" evidence="12">
    <location>
        <begin position="588"/>
        <end position="600"/>
    </location>
</feature>
<evidence type="ECO:0000259" key="13">
    <source>
        <dbReference type="PROSITE" id="PS50157"/>
    </source>
</evidence>
<dbReference type="Gene3D" id="3.30.160.60">
    <property type="entry name" value="Classic Zinc Finger"/>
    <property type="match status" value="6"/>
</dbReference>
<evidence type="ECO:0000313" key="14">
    <source>
        <dbReference type="Ensembl" id="ENSOANP00000037439.1"/>
    </source>
</evidence>
<reference evidence="14" key="1">
    <citation type="submission" date="2025-08" db="UniProtKB">
        <authorList>
            <consortium name="Ensembl"/>
        </authorList>
    </citation>
    <scope>IDENTIFICATION</scope>
    <source>
        <strain evidence="14">Glennie</strain>
    </source>
</reference>